<proteinExistence type="predicted"/>
<evidence type="ECO:0000313" key="1">
    <source>
        <dbReference type="EMBL" id="KAG5611137.1"/>
    </source>
</evidence>
<comment type="caution">
    <text evidence="1">The sequence shown here is derived from an EMBL/GenBank/DDBJ whole genome shotgun (WGS) entry which is preliminary data.</text>
</comment>
<evidence type="ECO:0008006" key="3">
    <source>
        <dbReference type="Google" id="ProtNLM"/>
    </source>
</evidence>
<organism evidence="1 2">
    <name type="scientific">Solanum commersonii</name>
    <name type="common">Commerson's wild potato</name>
    <name type="synonym">Commerson's nightshade</name>
    <dbReference type="NCBI Taxonomy" id="4109"/>
    <lineage>
        <taxon>Eukaryota</taxon>
        <taxon>Viridiplantae</taxon>
        <taxon>Streptophyta</taxon>
        <taxon>Embryophyta</taxon>
        <taxon>Tracheophyta</taxon>
        <taxon>Spermatophyta</taxon>
        <taxon>Magnoliopsida</taxon>
        <taxon>eudicotyledons</taxon>
        <taxon>Gunneridae</taxon>
        <taxon>Pentapetalae</taxon>
        <taxon>asterids</taxon>
        <taxon>lamiids</taxon>
        <taxon>Solanales</taxon>
        <taxon>Solanaceae</taxon>
        <taxon>Solanoideae</taxon>
        <taxon>Solaneae</taxon>
        <taxon>Solanum</taxon>
    </lineage>
</organism>
<reference evidence="1 2" key="1">
    <citation type="submission" date="2020-09" db="EMBL/GenBank/DDBJ databases">
        <title>De no assembly of potato wild relative species, Solanum commersonii.</title>
        <authorList>
            <person name="Cho K."/>
        </authorList>
    </citation>
    <scope>NUCLEOTIDE SEQUENCE [LARGE SCALE GENOMIC DNA]</scope>
    <source>
        <strain evidence="1">LZ3.2</strain>
        <tissue evidence="1">Leaf</tissue>
    </source>
</reference>
<accession>A0A9J5ZE38</accession>
<sequence>MKDVDYLKSKDFASLLEVAYDEDALDTSEIPPATTREVHRNGIAADELEEETDEEKIEVREESIYGDLPDLEEMIIQSVIQTSLTETSMATPSRFGTVGVTPGTEAQD</sequence>
<gene>
    <name evidence="1" type="ORF">H5410_022418</name>
</gene>
<protein>
    <recommendedName>
        <fullName evidence="3">Polyprotein protein</fullName>
    </recommendedName>
</protein>
<dbReference type="AlphaFoldDB" id="A0A9J5ZE38"/>
<dbReference type="OrthoDB" id="1328509at2759"/>
<keyword evidence="2" id="KW-1185">Reference proteome</keyword>
<dbReference type="EMBL" id="JACXVP010000004">
    <property type="protein sequence ID" value="KAG5611137.1"/>
    <property type="molecule type" value="Genomic_DNA"/>
</dbReference>
<evidence type="ECO:0000313" key="2">
    <source>
        <dbReference type="Proteomes" id="UP000824120"/>
    </source>
</evidence>
<name>A0A9J5ZE38_SOLCO</name>
<dbReference type="Proteomes" id="UP000824120">
    <property type="component" value="Chromosome 4"/>
</dbReference>